<keyword evidence="2" id="KW-1185">Reference proteome</keyword>
<reference evidence="1 2" key="1">
    <citation type="submission" date="2018-02" db="EMBL/GenBank/DDBJ databases">
        <title>Genome sequence of the basidiomycete white-rot fungus Phlebia centrifuga.</title>
        <authorList>
            <person name="Granchi Z."/>
            <person name="Peng M."/>
            <person name="de Vries R.P."/>
            <person name="Hilden K."/>
            <person name="Makela M.R."/>
            <person name="Grigoriev I."/>
            <person name="Riley R."/>
        </authorList>
    </citation>
    <scope>NUCLEOTIDE SEQUENCE [LARGE SCALE GENOMIC DNA]</scope>
    <source>
        <strain evidence="1 2">FBCC195</strain>
    </source>
</reference>
<gene>
    <name evidence="1" type="ORF">PHLCEN_2v2112</name>
</gene>
<dbReference type="EMBL" id="MLYV02000196">
    <property type="protein sequence ID" value="PSS32116.1"/>
    <property type="molecule type" value="Genomic_DNA"/>
</dbReference>
<sequence>MSESVQTQEDVIIQVLQVSQVKGTIFHSLRMRHLLISDVEYYGSGGSRPLAKSWETQLEQAKVFCFDQDRPRREEDEKFE</sequence>
<evidence type="ECO:0000313" key="1">
    <source>
        <dbReference type="EMBL" id="PSS32116.1"/>
    </source>
</evidence>
<comment type="caution">
    <text evidence="1">The sequence shown here is derived from an EMBL/GenBank/DDBJ whole genome shotgun (WGS) entry which is preliminary data.</text>
</comment>
<accession>A0A2R6RQ20</accession>
<protein>
    <submittedName>
        <fullName evidence="1">Uncharacterized protein</fullName>
    </submittedName>
</protein>
<evidence type="ECO:0000313" key="2">
    <source>
        <dbReference type="Proteomes" id="UP000186601"/>
    </source>
</evidence>
<organism evidence="1 2">
    <name type="scientific">Hermanssonia centrifuga</name>
    <dbReference type="NCBI Taxonomy" id="98765"/>
    <lineage>
        <taxon>Eukaryota</taxon>
        <taxon>Fungi</taxon>
        <taxon>Dikarya</taxon>
        <taxon>Basidiomycota</taxon>
        <taxon>Agaricomycotina</taxon>
        <taxon>Agaricomycetes</taxon>
        <taxon>Polyporales</taxon>
        <taxon>Meruliaceae</taxon>
        <taxon>Hermanssonia</taxon>
    </lineage>
</organism>
<name>A0A2R6RQ20_9APHY</name>
<dbReference type="AlphaFoldDB" id="A0A2R6RQ20"/>
<dbReference type="Proteomes" id="UP000186601">
    <property type="component" value="Unassembled WGS sequence"/>
</dbReference>
<proteinExistence type="predicted"/>